<dbReference type="OrthoDB" id="2189254at2759"/>
<sequence>MNDELIARVIDQLNLEFGSDVENLNKAEGICNKLQEEKEKIENTLSSVSSEVPSQVTAVIKDVENACKNIENYDKEYHTLESNFNSTKLEVNDMVNNLEECVNKIDELERLQLYLKNIQAVESINQELDDSLNEDDDDQALVEFVRLCKLCSRLHKSKCTHLVSFIRETVYYWHNRLKDKYSKQFEDVLKSISWPVVGSNILAPVIASADRLQPIAKYLLKIELPDELQQKPVVRSSVLVTSGVPLPLPISLLVRPLRKRFVYHFCGTKQTNRLDKPEWFFTQVLTWIRDHEQFVSQWIQPVFNELGLTVDARIEFIRGLVQLTLEKLDSDLPSLQYDDALFSHAVDETLGFDKELKDSFSYPEGLPSAVTILTQAQIFLRWTHLEKKFAREKMDAMLNSETAWHPFSGMEEDSLKVTEVGEAFLTLLSTITDRYQNLRQPGHRLQFLDLQLELIDDLRVRLIQLLHSERNSPLDSNLPAILNTTYYIVTALEEWGTTPHFLMLQHYKSQLESVGKTDLTKMQIAAMQQGTVFDSIIQLFNRIVDDLLDTVCEAVMLETKARSRGYRRDRWFAMSSPHDEVAPQVTPSACPMFQVLAFKLHQLEQLLSHLLFTSAWKKIATQLNTFILEELILENTFNEGGAEQLQLDMTRNLFPLFRQYTQHPDVYFCQVNEACTLLTMKPLPSEFLRNIKPSKVDLLKIHLKALTDHQACDVLRRRVELALDVI</sequence>
<dbReference type="Gene3D" id="1.20.58.670">
    <property type="entry name" value="Dsl1p vesicle tethering complex, Tip20p subunit, domain D"/>
    <property type="match status" value="1"/>
</dbReference>
<evidence type="ECO:0000256" key="2">
    <source>
        <dbReference type="SAM" id="Coils"/>
    </source>
</evidence>
<dbReference type="FunCoup" id="A0A482X8H3">
    <property type="interactions" value="2504"/>
</dbReference>
<comment type="caution">
    <text evidence="3">The sequence shown here is derived from an EMBL/GenBank/DDBJ whole genome shotgun (WGS) entry which is preliminary data.</text>
</comment>
<proteinExistence type="inferred from homology"/>
<name>A0A482X8H3_LAOST</name>
<evidence type="ECO:0000256" key="1">
    <source>
        <dbReference type="ARBA" id="ARBA00061158"/>
    </source>
</evidence>
<evidence type="ECO:0000313" key="3">
    <source>
        <dbReference type="EMBL" id="RZF41770.1"/>
    </source>
</evidence>
<dbReference type="EMBL" id="QKKF02016154">
    <property type="protein sequence ID" value="RZF41770.1"/>
    <property type="molecule type" value="Genomic_DNA"/>
</dbReference>
<organism evidence="3 4">
    <name type="scientific">Laodelphax striatellus</name>
    <name type="common">Small brown planthopper</name>
    <name type="synonym">Delphax striatella</name>
    <dbReference type="NCBI Taxonomy" id="195883"/>
    <lineage>
        <taxon>Eukaryota</taxon>
        <taxon>Metazoa</taxon>
        <taxon>Ecdysozoa</taxon>
        <taxon>Arthropoda</taxon>
        <taxon>Hexapoda</taxon>
        <taxon>Insecta</taxon>
        <taxon>Pterygota</taxon>
        <taxon>Neoptera</taxon>
        <taxon>Paraneoptera</taxon>
        <taxon>Hemiptera</taxon>
        <taxon>Auchenorrhyncha</taxon>
        <taxon>Fulgoroidea</taxon>
        <taxon>Delphacidae</taxon>
        <taxon>Criomorphinae</taxon>
        <taxon>Laodelphax</taxon>
    </lineage>
</organism>
<accession>A0A482X8H3</accession>
<dbReference type="FunFam" id="1.20.58.670:FF:000003">
    <property type="entry name" value="RAD50-interacting protein 1"/>
    <property type="match status" value="1"/>
</dbReference>
<dbReference type="InterPro" id="IPR042042">
    <property type="entry name" value="Tip20p_domB"/>
</dbReference>
<dbReference type="PROSITE" id="PS51386">
    <property type="entry name" value="RINT1_TIP20"/>
    <property type="match status" value="1"/>
</dbReference>
<dbReference type="Proteomes" id="UP000291343">
    <property type="component" value="Unassembled WGS sequence"/>
</dbReference>
<dbReference type="SMR" id="A0A482X8H3"/>
<dbReference type="PANTHER" id="PTHR13520">
    <property type="entry name" value="RAD50-INTERACTING PROTEIN 1 RINT-1"/>
    <property type="match status" value="1"/>
</dbReference>
<dbReference type="GO" id="GO:0060628">
    <property type="term" value="P:regulation of ER to Golgi vesicle-mediated transport"/>
    <property type="evidence" value="ECO:0007669"/>
    <property type="project" value="TreeGrafter"/>
</dbReference>
<dbReference type="GO" id="GO:0006888">
    <property type="term" value="P:endoplasmic reticulum to Golgi vesicle-mediated transport"/>
    <property type="evidence" value="ECO:0007669"/>
    <property type="project" value="InterPro"/>
</dbReference>
<dbReference type="InterPro" id="IPR007528">
    <property type="entry name" value="RINT1_Tip20"/>
</dbReference>
<dbReference type="PANTHER" id="PTHR13520:SF0">
    <property type="entry name" value="RAD50-INTERACTING PROTEIN 1"/>
    <property type="match status" value="1"/>
</dbReference>
<dbReference type="InParanoid" id="A0A482X8H3"/>
<dbReference type="AlphaFoldDB" id="A0A482X8H3"/>
<reference evidence="3 4" key="1">
    <citation type="journal article" date="2017" name="Gigascience">
        <title>Genome sequence of the small brown planthopper, Laodelphax striatellus.</title>
        <authorList>
            <person name="Zhu J."/>
            <person name="Jiang F."/>
            <person name="Wang X."/>
            <person name="Yang P."/>
            <person name="Bao Y."/>
            <person name="Zhao W."/>
            <person name="Wang W."/>
            <person name="Lu H."/>
            <person name="Wang Q."/>
            <person name="Cui N."/>
            <person name="Li J."/>
            <person name="Chen X."/>
            <person name="Luo L."/>
            <person name="Yu J."/>
            <person name="Kang L."/>
            <person name="Cui F."/>
        </authorList>
    </citation>
    <scope>NUCLEOTIDE SEQUENCE [LARGE SCALE GENOMIC DNA]</scope>
    <source>
        <strain evidence="3">Lst14</strain>
    </source>
</reference>
<evidence type="ECO:0000313" key="4">
    <source>
        <dbReference type="Proteomes" id="UP000291343"/>
    </source>
</evidence>
<evidence type="ECO:0008006" key="5">
    <source>
        <dbReference type="Google" id="ProtNLM"/>
    </source>
</evidence>
<dbReference type="STRING" id="195883.A0A482X8H3"/>
<dbReference type="GO" id="GO:0070939">
    <property type="term" value="C:Dsl1/NZR complex"/>
    <property type="evidence" value="ECO:0007669"/>
    <property type="project" value="InterPro"/>
</dbReference>
<protein>
    <recommendedName>
        <fullName evidence="5">RAD50-interacting protein 1</fullName>
    </recommendedName>
</protein>
<gene>
    <name evidence="3" type="ORF">LSTR_LSTR012287</name>
</gene>
<dbReference type="GO" id="GO:0006890">
    <property type="term" value="P:retrograde vesicle-mediated transport, Golgi to endoplasmic reticulum"/>
    <property type="evidence" value="ECO:0007669"/>
    <property type="project" value="InterPro"/>
</dbReference>
<feature type="coiled-coil region" evidence="2">
    <location>
        <begin position="24"/>
        <end position="111"/>
    </location>
</feature>
<keyword evidence="4" id="KW-1185">Reference proteome</keyword>
<keyword evidence="2" id="KW-0175">Coiled coil</keyword>
<comment type="similarity">
    <text evidence="1">Belongs to the RINT1 family.</text>
</comment>
<dbReference type="Pfam" id="PF04437">
    <property type="entry name" value="RINT1_TIP1"/>
    <property type="match status" value="1"/>
</dbReference>
<dbReference type="InterPro" id="IPR042044">
    <property type="entry name" value="EXOC6PINT-1/Sec15/Tip20_C_dom2"/>
</dbReference>
<dbReference type="Gene3D" id="1.20.58.1420">
    <property type="entry name" value="Dsl1p vesicle tethering complex, Tip20p subunit, domain B"/>
    <property type="match status" value="1"/>
</dbReference>